<organism evidence="1 2">
    <name type="scientific">Candidatus Methanoperedens nitratireducens</name>
    <dbReference type="NCBI Taxonomy" id="1392998"/>
    <lineage>
        <taxon>Archaea</taxon>
        <taxon>Methanobacteriati</taxon>
        <taxon>Methanobacteriota</taxon>
        <taxon>Stenosarchaea group</taxon>
        <taxon>Methanomicrobia</taxon>
        <taxon>Methanosarcinales</taxon>
        <taxon>ANME-2 cluster</taxon>
        <taxon>Candidatus Methanoperedentaceae</taxon>
        <taxon>Candidatus Methanoperedens</taxon>
    </lineage>
</organism>
<evidence type="ECO:0000313" key="2">
    <source>
        <dbReference type="Proteomes" id="UP000218615"/>
    </source>
</evidence>
<keyword evidence="2" id="KW-1185">Reference proteome</keyword>
<protein>
    <submittedName>
        <fullName evidence="1">Uncharacterized protein</fullName>
    </submittedName>
</protein>
<gene>
    <name evidence="1" type="ORF">MNV_2480002</name>
</gene>
<dbReference type="AlphaFoldDB" id="A0A284VPG0"/>
<name>A0A284VPG0_9EURY</name>
<dbReference type="Proteomes" id="UP000218615">
    <property type="component" value="Unassembled WGS sequence"/>
</dbReference>
<accession>A0A284VPG0</accession>
<sequence>MTWFGFNARGFSDISILKQLSYDKITMLRPPLVLIAAPWLRPL</sequence>
<evidence type="ECO:0000313" key="1">
    <source>
        <dbReference type="EMBL" id="SNQ61180.1"/>
    </source>
</evidence>
<dbReference type="EMBL" id="FZMP01000166">
    <property type="protein sequence ID" value="SNQ61180.1"/>
    <property type="molecule type" value="Genomic_DNA"/>
</dbReference>
<reference evidence="2" key="1">
    <citation type="submission" date="2017-06" db="EMBL/GenBank/DDBJ databases">
        <authorList>
            <person name="Cremers G."/>
        </authorList>
    </citation>
    <scope>NUCLEOTIDE SEQUENCE [LARGE SCALE GENOMIC DNA]</scope>
</reference>
<proteinExistence type="predicted"/>